<dbReference type="SUPFAM" id="SSF48008">
    <property type="entry name" value="GntR ligand-binding domain-like"/>
    <property type="match status" value="1"/>
</dbReference>
<accession>A0ABU3Q5M7</accession>
<comment type="caution">
    <text evidence="5">The sequence shown here is derived from an EMBL/GenBank/DDBJ whole genome shotgun (WGS) entry which is preliminary data.</text>
</comment>
<evidence type="ECO:0000256" key="2">
    <source>
        <dbReference type="ARBA" id="ARBA00023125"/>
    </source>
</evidence>
<dbReference type="Gene3D" id="1.10.10.10">
    <property type="entry name" value="Winged helix-like DNA-binding domain superfamily/Winged helix DNA-binding domain"/>
    <property type="match status" value="1"/>
</dbReference>
<evidence type="ECO:0000259" key="4">
    <source>
        <dbReference type="SMART" id="SM00895"/>
    </source>
</evidence>
<keyword evidence="1" id="KW-0805">Transcription regulation</keyword>
<gene>
    <name evidence="5" type="ORF">RQX22_07105</name>
</gene>
<keyword evidence="2" id="KW-0238">DNA-binding</keyword>
<protein>
    <submittedName>
        <fullName evidence="5">GntR family transcriptional regulator</fullName>
    </submittedName>
</protein>
<dbReference type="EMBL" id="JAVUPU010000003">
    <property type="protein sequence ID" value="MDT9598710.1"/>
    <property type="molecule type" value="Genomic_DNA"/>
</dbReference>
<dbReference type="InterPro" id="IPR011711">
    <property type="entry name" value="GntR_C"/>
</dbReference>
<organism evidence="5 6">
    <name type="scientific">Sphingosinicella rhizophila</name>
    <dbReference type="NCBI Taxonomy" id="3050082"/>
    <lineage>
        <taxon>Bacteria</taxon>
        <taxon>Pseudomonadati</taxon>
        <taxon>Pseudomonadota</taxon>
        <taxon>Alphaproteobacteria</taxon>
        <taxon>Sphingomonadales</taxon>
        <taxon>Sphingosinicellaceae</taxon>
        <taxon>Sphingosinicella</taxon>
    </lineage>
</organism>
<feature type="domain" description="GntR C-terminal" evidence="4">
    <location>
        <begin position="38"/>
        <end position="162"/>
    </location>
</feature>
<reference evidence="5 6" key="1">
    <citation type="submission" date="2023-05" db="EMBL/GenBank/DDBJ databases">
        <authorList>
            <person name="Guo Y."/>
        </authorList>
    </citation>
    <scope>NUCLEOTIDE SEQUENCE [LARGE SCALE GENOMIC DNA]</scope>
    <source>
        <strain evidence="5 6">GR2756</strain>
    </source>
</reference>
<keyword evidence="3" id="KW-0804">Transcription</keyword>
<name>A0ABU3Q5M7_9SPHN</name>
<dbReference type="Proteomes" id="UP001259572">
    <property type="component" value="Unassembled WGS sequence"/>
</dbReference>
<dbReference type="Pfam" id="PF07729">
    <property type="entry name" value="FCD"/>
    <property type="match status" value="1"/>
</dbReference>
<evidence type="ECO:0000256" key="3">
    <source>
        <dbReference type="ARBA" id="ARBA00023163"/>
    </source>
</evidence>
<dbReference type="SMART" id="SM00895">
    <property type="entry name" value="FCD"/>
    <property type="match status" value="1"/>
</dbReference>
<dbReference type="RefSeq" id="WP_315724995.1">
    <property type="nucleotide sequence ID" value="NZ_JAVUPU010000003.1"/>
</dbReference>
<dbReference type="InterPro" id="IPR036388">
    <property type="entry name" value="WH-like_DNA-bd_sf"/>
</dbReference>
<dbReference type="PANTHER" id="PTHR43537">
    <property type="entry name" value="TRANSCRIPTIONAL REGULATOR, GNTR FAMILY"/>
    <property type="match status" value="1"/>
</dbReference>
<evidence type="ECO:0000256" key="1">
    <source>
        <dbReference type="ARBA" id="ARBA00023015"/>
    </source>
</evidence>
<keyword evidence="6" id="KW-1185">Reference proteome</keyword>
<dbReference type="PANTHER" id="PTHR43537:SF41">
    <property type="entry name" value="TRANSCRIPTIONAL REGULATORY PROTEIN"/>
    <property type="match status" value="1"/>
</dbReference>
<dbReference type="Gene3D" id="1.20.120.530">
    <property type="entry name" value="GntR ligand-binding domain-like"/>
    <property type="match status" value="1"/>
</dbReference>
<evidence type="ECO:0000313" key="5">
    <source>
        <dbReference type="EMBL" id="MDT9598710.1"/>
    </source>
</evidence>
<evidence type="ECO:0000313" key="6">
    <source>
        <dbReference type="Proteomes" id="UP001259572"/>
    </source>
</evidence>
<proteinExistence type="predicted"/>
<sequence>MSRVPVREALARLEREGLAASPHRGYVVTALSGDEIEELFDLRATLEPELLKAAIPRMTSADLGAAAAELAAYNEDIDKADVASWGEHNLRFHMALYAPSGRRRTLDIVRGLLINTDRYTRLVLTLGAGVNLAKDDHGGLFDLCKAGAVTQAIALARDHIERARSDLRHLLEKDRQQQAAAIHPS</sequence>
<dbReference type="InterPro" id="IPR008920">
    <property type="entry name" value="TF_FadR/GntR_C"/>
</dbReference>